<feature type="region of interest" description="Disordered" evidence="1">
    <location>
        <begin position="63"/>
        <end position="130"/>
    </location>
</feature>
<evidence type="ECO:0000313" key="3">
    <source>
        <dbReference type="Proteomes" id="UP000800096"/>
    </source>
</evidence>
<evidence type="ECO:0000256" key="1">
    <source>
        <dbReference type="SAM" id="MobiDB-lite"/>
    </source>
</evidence>
<evidence type="ECO:0000313" key="2">
    <source>
        <dbReference type="EMBL" id="KAF1913950.1"/>
    </source>
</evidence>
<sequence>MSIQSVTFSPREMEVLALAWQCMESQPKIDMNKLASLTGYTPGSASVTFGNIKRKIKLLGEDLAAGGPATPKKGGGPGRSKSTGGTPKSTGKRGASKSVGADDESPTKRSRKTTAKMNRDDDDDEEIFAPRVKKEELADITSGANSFYDQLGNAAAGYASERGDASDN</sequence>
<organism evidence="2 3">
    <name type="scientific">Ampelomyces quisqualis</name>
    <name type="common">Powdery mildew agent</name>
    <dbReference type="NCBI Taxonomy" id="50730"/>
    <lineage>
        <taxon>Eukaryota</taxon>
        <taxon>Fungi</taxon>
        <taxon>Dikarya</taxon>
        <taxon>Ascomycota</taxon>
        <taxon>Pezizomycotina</taxon>
        <taxon>Dothideomycetes</taxon>
        <taxon>Pleosporomycetidae</taxon>
        <taxon>Pleosporales</taxon>
        <taxon>Pleosporineae</taxon>
        <taxon>Phaeosphaeriaceae</taxon>
        <taxon>Ampelomyces</taxon>
    </lineage>
</organism>
<dbReference type="AlphaFoldDB" id="A0A6A5QGJ5"/>
<dbReference type="EMBL" id="ML979138">
    <property type="protein sequence ID" value="KAF1913950.1"/>
    <property type="molecule type" value="Genomic_DNA"/>
</dbReference>
<dbReference type="Proteomes" id="UP000800096">
    <property type="component" value="Unassembled WGS sequence"/>
</dbReference>
<reference evidence="2" key="1">
    <citation type="journal article" date="2020" name="Stud. Mycol.">
        <title>101 Dothideomycetes genomes: a test case for predicting lifestyles and emergence of pathogens.</title>
        <authorList>
            <person name="Haridas S."/>
            <person name="Albert R."/>
            <person name="Binder M."/>
            <person name="Bloem J."/>
            <person name="Labutti K."/>
            <person name="Salamov A."/>
            <person name="Andreopoulos B."/>
            <person name="Baker S."/>
            <person name="Barry K."/>
            <person name="Bills G."/>
            <person name="Bluhm B."/>
            <person name="Cannon C."/>
            <person name="Castanera R."/>
            <person name="Culley D."/>
            <person name="Daum C."/>
            <person name="Ezra D."/>
            <person name="Gonzalez J."/>
            <person name="Henrissat B."/>
            <person name="Kuo A."/>
            <person name="Liang C."/>
            <person name="Lipzen A."/>
            <person name="Lutzoni F."/>
            <person name="Magnuson J."/>
            <person name="Mondo S."/>
            <person name="Nolan M."/>
            <person name="Ohm R."/>
            <person name="Pangilinan J."/>
            <person name="Park H.-J."/>
            <person name="Ramirez L."/>
            <person name="Alfaro M."/>
            <person name="Sun H."/>
            <person name="Tritt A."/>
            <person name="Yoshinaga Y."/>
            <person name="Zwiers L.-H."/>
            <person name="Turgeon B."/>
            <person name="Goodwin S."/>
            <person name="Spatafora J."/>
            <person name="Crous P."/>
            <person name="Grigoriev I."/>
        </authorList>
    </citation>
    <scope>NUCLEOTIDE SEQUENCE</scope>
    <source>
        <strain evidence="2">HMLAC05119</strain>
    </source>
</reference>
<name>A0A6A5QGJ5_AMPQU</name>
<proteinExistence type="predicted"/>
<accession>A0A6A5QGJ5</accession>
<gene>
    <name evidence="2" type="ORF">BDU57DRAFT_328226</name>
</gene>
<protein>
    <submittedName>
        <fullName evidence="2">Uncharacterized protein</fullName>
    </submittedName>
</protein>
<dbReference type="OrthoDB" id="5403747at2759"/>
<keyword evidence="3" id="KW-1185">Reference proteome</keyword>